<dbReference type="InterPro" id="IPR019887">
    <property type="entry name" value="Tscrpt_reg_AsnC/Lrp_C"/>
</dbReference>
<dbReference type="Pfam" id="PF01037">
    <property type="entry name" value="AsnC_trans_reg"/>
    <property type="match status" value="1"/>
</dbReference>
<feature type="domain" description="Transcription regulator AsnC/Lrp ligand binding" evidence="1">
    <location>
        <begin position="6"/>
        <end position="77"/>
    </location>
</feature>
<dbReference type="InterPro" id="IPR011008">
    <property type="entry name" value="Dimeric_a/b-barrel"/>
</dbReference>
<dbReference type="SUPFAM" id="SSF54909">
    <property type="entry name" value="Dimeric alpha+beta barrel"/>
    <property type="match status" value="1"/>
</dbReference>
<name>A0A8J4HBB3_9PROT</name>
<dbReference type="AlphaFoldDB" id="A0A8J4HBB3"/>
<dbReference type="EMBL" id="DTQM01000165">
    <property type="protein sequence ID" value="HGC43208.1"/>
    <property type="molecule type" value="Genomic_DNA"/>
</dbReference>
<proteinExistence type="predicted"/>
<comment type="caution">
    <text evidence="2">The sequence shown here is derived from an EMBL/GenBank/DDBJ whole genome shotgun (WGS) entry which is preliminary data.</text>
</comment>
<sequence length="85" mass="9486">MRAIFVLIKCEMGQAYHVARAAADSIDQLSELYSISGPYDLLGKFYLEPEQDIGHFVTDRVQALPGVKDTHTLITFNAFLAEPKV</sequence>
<accession>A0A8J4HBB3</accession>
<evidence type="ECO:0000259" key="1">
    <source>
        <dbReference type="Pfam" id="PF01037"/>
    </source>
</evidence>
<organism evidence="2">
    <name type="scientific">Acidicaldus sp</name>
    <dbReference type="NCBI Taxonomy" id="1872105"/>
    <lineage>
        <taxon>Bacteria</taxon>
        <taxon>Pseudomonadati</taxon>
        <taxon>Pseudomonadota</taxon>
        <taxon>Alphaproteobacteria</taxon>
        <taxon>Acetobacterales</taxon>
        <taxon>Acetobacteraceae</taxon>
        <taxon>Acidicaldus</taxon>
    </lineage>
</organism>
<evidence type="ECO:0000313" key="2">
    <source>
        <dbReference type="EMBL" id="HGC43208.1"/>
    </source>
</evidence>
<protein>
    <submittedName>
        <fullName evidence="2">Lrp/AsnC family transcriptional regulator</fullName>
    </submittedName>
</protein>
<gene>
    <name evidence="2" type="ORF">ENY07_08330</name>
</gene>
<dbReference type="Gene3D" id="3.30.70.920">
    <property type="match status" value="1"/>
</dbReference>
<reference evidence="2" key="1">
    <citation type="journal article" date="2020" name="mSystems">
        <title>Genome- and Community-Level Interaction Insights into Carbon Utilization and Element Cycling Functions of Hydrothermarchaeota in Hydrothermal Sediment.</title>
        <authorList>
            <person name="Zhou Z."/>
            <person name="Liu Y."/>
            <person name="Xu W."/>
            <person name="Pan J."/>
            <person name="Luo Z.H."/>
            <person name="Li M."/>
        </authorList>
    </citation>
    <scope>NUCLEOTIDE SEQUENCE</scope>
    <source>
        <strain evidence="2">SpSt-997</strain>
    </source>
</reference>